<organism evidence="2 3">
    <name type="scientific">Salvia divinorum</name>
    <name type="common">Maria pastora</name>
    <name type="synonym">Diviner's sage</name>
    <dbReference type="NCBI Taxonomy" id="28513"/>
    <lineage>
        <taxon>Eukaryota</taxon>
        <taxon>Viridiplantae</taxon>
        <taxon>Streptophyta</taxon>
        <taxon>Embryophyta</taxon>
        <taxon>Tracheophyta</taxon>
        <taxon>Spermatophyta</taxon>
        <taxon>Magnoliopsida</taxon>
        <taxon>eudicotyledons</taxon>
        <taxon>Gunneridae</taxon>
        <taxon>Pentapetalae</taxon>
        <taxon>asterids</taxon>
        <taxon>lamiids</taxon>
        <taxon>Lamiales</taxon>
        <taxon>Lamiaceae</taxon>
        <taxon>Nepetoideae</taxon>
        <taxon>Mentheae</taxon>
        <taxon>Salviinae</taxon>
        <taxon>Salvia</taxon>
        <taxon>Salvia subgen. Calosphace</taxon>
    </lineage>
</organism>
<evidence type="ECO:0000256" key="1">
    <source>
        <dbReference type="SAM" id="MobiDB-lite"/>
    </source>
</evidence>
<feature type="compositionally biased region" description="Pro residues" evidence="1">
    <location>
        <begin position="321"/>
        <end position="332"/>
    </location>
</feature>
<accession>A0ABD1HI67</accession>
<reference evidence="2 3" key="1">
    <citation type="submission" date="2024-06" db="EMBL/GenBank/DDBJ databases">
        <title>A chromosome level genome sequence of Diviner's sage (Salvia divinorum).</title>
        <authorList>
            <person name="Ford S.A."/>
            <person name="Ro D.-K."/>
            <person name="Ness R.W."/>
            <person name="Phillips M.A."/>
        </authorList>
    </citation>
    <scope>NUCLEOTIDE SEQUENCE [LARGE SCALE GENOMIC DNA]</scope>
    <source>
        <strain evidence="2">SAF-2024a</strain>
        <tissue evidence="2">Leaf</tissue>
    </source>
</reference>
<gene>
    <name evidence="2" type="ORF">AAHA92_11387</name>
</gene>
<dbReference type="PANTHER" id="PTHR33671:SF2">
    <property type="entry name" value="N-METHYLTRANSFERASE, PUTATIVE (DUF688)-RELATED"/>
    <property type="match status" value="1"/>
</dbReference>
<comment type="caution">
    <text evidence="2">The sequence shown here is derived from an EMBL/GenBank/DDBJ whole genome shotgun (WGS) entry which is preliminary data.</text>
</comment>
<dbReference type="EMBL" id="JBEAFC010000005">
    <property type="protein sequence ID" value="KAL1555680.1"/>
    <property type="molecule type" value="Genomic_DNA"/>
</dbReference>
<dbReference type="AlphaFoldDB" id="A0ABD1HI67"/>
<evidence type="ECO:0000313" key="2">
    <source>
        <dbReference type="EMBL" id="KAL1555680.1"/>
    </source>
</evidence>
<dbReference type="Proteomes" id="UP001567538">
    <property type="component" value="Unassembled WGS sequence"/>
</dbReference>
<feature type="compositionally biased region" description="Polar residues" evidence="1">
    <location>
        <begin position="334"/>
        <end position="344"/>
    </location>
</feature>
<feature type="compositionally biased region" description="Basic and acidic residues" evidence="1">
    <location>
        <begin position="271"/>
        <end position="301"/>
    </location>
</feature>
<dbReference type="InterPro" id="IPR007789">
    <property type="entry name" value="DUF688"/>
</dbReference>
<dbReference type="PANTHER" id="PTHR33671">
    <property type="entry name" value="N-METHYLTRANSFERASE, PUTATIVE (DUF688)-RELATED"/>
    <property type="match status" value="1"/>
</dbReference>
<name>A0ABD1HI67_SALDI</name>
<protein>
    <submittedName>
        <fullName evidence="2">Uncharacterized protein</fullName>
    </submittedName>
</protein>
<feature type="region of interest" description="Disordered" evidence="1">
    <location>
        <begin position="211"/>
        <end position="233"/>
    </location>
</feature>
<feature type="region of interest" description="Disordered" evidence="1">
    <location>
        <begin position="99"/>
        <end position="130"/>
    </location>
</feature>
<keyword evidence="3" id="KW-1185">Reference proteome</keyword>
<feature type="region of interest" description="Disordered" evidence="1">
    <location>
        <begin position="263"/>
        <end position="344"/>
    </location>
</feature>
<evidence type="ECO:0000313" key="3">
    <source>
        <dbReference type="Proteomes" id="UP001567538"/>
    </source>
</evidence>
<dbReference type="Pfam" id="PF05097">
    <property type="entry name" value="DUF688"/>
    <property type="match status" value="1"/>
</dbReference>
<proteinExistence type="predicted"/>
<sequence>MVEKKLNFNQPILSVRKYSHIVDQREGFPIIHRLSHHRPEHNSDPVRNPGSVPFQWEQIPGRPKEEILAQSQDYVRPFVWEQIPGRQEEEILTQSHNCARPPFVSPESPPRVEALRETSSDSDASSEPVVDLGVRQREHERRKVVYQEKSIVLHCRPSFRRGGSDRHENAIRVSCLMPRAFLKSTVSSLNPVPEMSRAHVMTFPGGRTLCESAVSGSSTEGENEVTSREARYDQQQHRAFLVEARRKKSFRTLQELLDADDAARTVENSESDVKSGEMKMNEDSESDSKSDHDSSSEDDIRVAVNKAAGNARKQLARESDAPPPPPPPPLPKSPSDSWLSRTLSSTSVRKARSSVFMSRFSNKYYY</sequence>